<evidence type="ECO:0000256" key="3">
    <source>
        <dbReference type="SAM" id="MobiDB-lite"/>
    </source>
</evidence>
<dbReference type="Pfam" id="PF01555">
    <property type="entry name" value="N6_N4_Mtase"/>
    <property type="match status" value="1"/>
</dbReference>
<keyword evidence="2" id="KW-0808">Transferase</keyword>
<sequence length="203" mass="22068">MNLKGRMMAPQIEDAPRRFSPLGANLRSVWWIPTHGYPEAHFATFPETLAETCIRAGTTDHGACRKCGSPLRRVVEADYRFLSKRLNPERPRSGFATPKPKGQADSISGSKATKAGGWDELPRAIRIPRTVGWKSSCSCGTDATLPSIVLDPFAGSGTTLAVARRLGRRSIGIELKPEYAELARRRTSSFTLAAPSHAAEAHA</sequence>
<dbReference type="SUPFAM" id="SSF53335">
    <property type="entry name" value="S-adenosyl-L-methionine-dependent methyltransferases"/>
    <property type="match status" value="1"/>
</dbReference>
<dbReference type="GO" id="GO:0032259">
    <property type="term" value="P:methylation"/>
    <property type="evidence" value="ECO:0007669"/>
    <property type="project" value="UniProtKB-KW"/>
</dbReference>
<dbReference type="CDD" id="cd02440">
    <property type="entry name" value="AdoMet_MTases"/>
    <property type="match status" value="1"/>
</dbReference>
<feature type="domain" description="DNA methylase N-4/N-6" evidence="4">
    <location>
        <begin position="147"/>
        <end position="184"/>
    </location>
</feature>
<keyword evidence="1" id="KW-0489">Methyltransferase</keyword>
<dbReference type="InterPro" id="IPR002941">
    <property type="entry name" value="DNA_methylase_N4/N6"/>
</dbReference>
<dbReference type="InterPro" id="IPR029063">
    <property type="entry name" value="SAM-dependent_MTases_sf"/>
</dbReference>
<comment type="caution">
    <text evidence="5">The sequence shown here is derived from an EMBL/GenBank/DDBJ whole genome shotgun (WGS) entry which is preliminary data.</text>
</comment>
<evidence type="ECO:0000313" key="5">
    <source>
        <dbReference type="EMBL" id="EQD75165.1"/>
    </source>
</evidence>
<dbReference type="Gene3D" id="3.40.50.150">
    <property type="entry name" value="Vaccinia Virus protein VP39"/>
    <property type="match status" value="1"/>
</dbReference>
<reference evidence="5" key="1">
    <citation type="submission" date="2013-08" db="EMBL/GenBank/DDBJ databases">
        <authorList>
            <person name="Mendez C."/>
            <person name="Richter M."/>
            <person name="Ferrer M."/>
            <person name="Sanchez J."/>
        </authorList>
    </citation>
    <scope>NUCLEOTIDE SEQUENCE</scope>
</reference>
<evidence type="ECO:0000256" key="2">
    <source>
        <dbReference type="ARBA" id="ARBA00022679"/>
    </source>
</evidence>
<gene>
    <name evidence="5" type="ORF">B1B_02274</name>
</gene>
<evidence type="ECO:0000259" key="4">
    <source>
        <dbReference type="Pfam" id="PF01555"/>
    </source>
</evidence>
<reference evidence="5" key="2">
    <citation type="journal article" date="2014" name="ISME J.">
        <title>Microbial stratification in low pH oxic and suboxic macroscopic growths along an acid mine drainage.</title>
        <authorList>
            <person name="Mendez-Garcia C."/>
            <person name="Mesa V."/>
            <person name="Sprenger R.R."/>
            <person name="Richter M."/>
            <person name="Diez M.S."/>
            <person name="Solano J."/>
            <person name="Bargiela R."/>
            <person name="Golyshina O.V."/>
            <person name="Manteca A."/>
            <person name="Ramos J.L."/>
            <person name="Gallego J.R."/>
            <person name="Llorente I."/>
            <person name="Martins Dos Santos V.A."/>
            <person name="Jensen O.N."/>
            <person name="Pelaez A.I."/>
            <person name="Sanchez J."/>
            <person name="Ferrer M."/>
        </authorList>
    </citation>
    <scope>NUCLEOTIDE SEQUENCE</scope>
</reference>
<organism evidence="5">
    <name type="scientific">mine drainage metagenome</name>
    <dbReference type="NCBI Taxonomy" id="410659"/>
    <lineage>
        <taxon>unclassified sequences</taxon>
        <taxon>metagenomes</taxon>
        <taxon>ecological metagenomes</taxon>
    </lineage>
</organism>
<proteinExistence type="predicted"/>
<dbReference type="AlphaFoldDB" id="T1CYF6"/>
<dbReference type="GO" id="GO:0008170">
    <property type="term" value="F:N-methyltransferase activity"/>
    <property type="evidence" value="ECO:0007669"/>
    <property type="project" value="InterPro"/>
</dbReference>
<dbReference type="InterPro" id="IPR001091">
    <property type="entry name" value="RM_Methyltransferase"/>
</dbReference>
<protein>
    <submittedName>
        <fullName evidence="5">Cellulase</fullName>
    </submittedName>
</protein>
<feature type="region of interest" description="Disordered" evidence="3">
    <location>
        <begin position="88"/>
        <end position="114"/>
    </location>
</feature>
<dbReference type="PRINTS" id="PR00508">
    <property type="entry name" value="S21N4MTFRASE"/>
</dbReference>
<name>T1CYF6_9ZZZZ</name>
<accession>T1CYF6</accession>
<dbReference type="EMBL" id="AUZY01001343">
    <property type="protein sequence ID" value="EQD75165.1"/>
    <property type="molecule type" value="Genomic_DNA"/>
</dbReference>
<dbReference type="GO" id="GO:0003677">
    <property type="term" value="F:DNA binding"/>
    <property type="evidence" value="ECO:0007669"/>
    <property type="project" value="InterPro"/>
</dbReference>
<evidence type="ECO:0000256" key="1">
    <source>
        <dbReference type="ARBA" id="ARBA00022603"/>
    </source>
</evidence>